<name>A0A820R1A3_9BILA</name>
<feature type="domain" description="Kinesin motor" evidence="9">
    <location>
        <begin position="1"/>
        <end position="95"/>
    </location>
</feature>
<comment type="similarity">
    <text evidence="8">Belongs to the TRAFAC class myosin-kinesin ATPase superfamily. Kinesin family.</text>
</comment>
<comment type="caution">
    <text evidence="10">The sequence shown here is derived from an EMBL/GenBank/DDBJ whole genome shotgun (WGS) entry which is preliminary data.</text>
</comment>
<dbReference type="PANTHER" id="PTHR47968:SF62">
    <property type="entry name" value="KINESIN FAMILY MEMBER 5A"/>
    <property type="match status" value="1"/>
</dbReference>
<evidence type="ECO:0000256" key="8">
    <source>
        <dbReference type="PROSITE-ProRule" id="PRU00283"/>
    </source>
</evidence>
<comment type="caution">
    <text evidence="8">Lacks conserved residue(s) required for the propagation of feature annotation.</text>
</comment>
<evidence type="ECO:0000256" key="3">
    <source>
        <dbReference type="ARBA" id="ARBA00022701"/>
    </source>
</evidence>
<evidence type="ECO:0000259" key="9">
    <source>
        <dbReference type="PROSITE" id="PS50067"/>
    </source>
</evidence>
<keyword evidence="7" id="KW-0206">Cytoskeleton</keyword>
<keyword evidence="7" id="KW-0963">Cytoplasm</keyword>
<evidence type="ECO:0000313" key="10">
    <source>
        <dbReference type="EMBL" id="CAF4428019.1"/>
    </source>
</evidence>
<dbReference type="SUPFAM" id="SSF52540">
    <property type="entry name" value="P-loop containing nucleoside triphosphate hydrolases"/>
    <property type="match status" value="1"/>
</dbReference>
<comment type="subcellular location">
    <subcellularLocation>
        <location evidence="1">Cytoplasm</location>
        <location evidence="1">Cytoskeleton</location>
    </subcellularLocation>
</comment>
<dbReference type="Proteomes" id="UP000663868">
    <property type="component" value="Unassembled WGS sequence"/>
</dbReference>
<evidence type="ECO:0000256" key="1">
    <source>
        <dbReference type="ARBA" id="ARBA00004245"/>
    </source>
</evidence>
<keyword evidence="3" id="KW-0493">Microtubule</keyword>
<dbReference type="InterPro" id="IPR027640">
    <property type="entry name" value="Kinesin-like_fam"/>
</dbReference>
<evidence type="ECO:0000256" key="2">
    <source>
        <dbReference type="ARBA" id="ARBA00022553"/>
    </source>
</evidence>
<evidence type="ECO:0000256" key="7">
    <source>
        <dbReference type="ARBA" id="ARBA00023212"/>
    </source>
</evidence>
<organism evidence="10 11">
    <name type="scientific">Adineta steineri</name>
    <dbReference type="NCBI Taxonomy" id="433720"/>
    <lineage>
        <taxon>Eukaryota</taxon>
        <taxon>Metazoa</taxon>
        <taxon>Spiralia</taxon>
        <taxon>Gnathifera</taxon>
        <taxon>Rotifera</taxon>
        <taxon>Eurotatoria</taxon>
        <taxon>Bdelloidea</taxon>
        <taxon>Adinetida</taxon>
        <taxon>Adinetidae</taxon>
        <taxon>Adineta</taxon>
    </lineage>
</organism>
<dbReference type="PROSITE" id="PS50067">
    <property type="entry name" value="KINESIN_MOTOR_2"/>
    <property type="match status" value="1"/>
</dbReference>
<sequence>LSHNQRLAKTNSEGITKREATFINKSLSFLEQAVINLSDKKSNSHNCRSSKLTHALKDSIGGRCMTVMIANIWPELQQLEETISTLRFASRMMCVPAEPTINEVIDPIKAIETYKRENKLL</sequence>
<dbReference type="InterPro" id="IPR001752">
    <property type="entry name" value="Kinesin_motor_dom"/>
</dbReference>
<reference evidence="10" key="1">
    <citation type="submission" date="2021-02" db="EMBL/GenBank/DDBJ databases">
        <authorList>
            <person name="Nowell W R."/>
        </authorList>
    </citation>
    <scope>NUCLEOTIDE SEQUENCE</scope>
</reference>
<proteinExistence type="inferred from homology"/>
<dbReference type="Pfam" id="PF00225">
    <property type="entry name" value="Kinesin"/>
    <property type="match status" value="1"/>
</dbReference>
<dbReference type="PANTHER" id="PTHR47968">
    <property type="entry name" value="CENTROMERE PROTEIN E"/>
    <property type="match status" value="1"/>
</dbReference>
<keyword evidence="4" id="KW-0547">Nucleotide-binding</keyword>
<keyword evidence="2" id="KW-0597">Phosphoprotein</keyword>
<dbReference type="EMBL" id="CAJOBB010028163">
    <property type="protein sequence ID" value="CAF4428019.1"/>
    <property type="molecule type" value="Genomic_DNA"/>
</dbReference>
<dbReference type="GO" id="GO:0005874">
    <property type="term" value="C:microtubule"/>
    <property type="evidence" value="ECO:0007669"/>
    <property type="project" value="UniProtKB-KW"/>
</dbReference>
<dbReference type="InterPro" id="IPR027417">
    <property type="entry name" value="P-loop_NTPase"/>
</dbReference>
<dbReference type="GO" id="GO:0005524">
    <property type="term" value="F:ATP binding"/>
    <property type="evidence" value="ECO:0007669"/>
    <property type="project" value="UniProtKB-KW"/>
</dbReference>
<evidence type="ECO:0000256" key="6">
    <source>
        <dbReference type="ARBA" id="ARBA00023054"/>
    </source>
</evidence>
<dbReference type="Gene3D" id="3.40.850.10">
    <property type="entry name" value="Kinesin motor domain"/>
    <property type="match status" value="1"/>
</dbReference>
<dbReference type="GO" id="GO:0007018">
    <property type="term" value="P:microtubule-based movement"/>
    <property type="evidence" value="ECO:0007669"/>
    <property type="project" value="InterPro"/>
</dbReference>
<dbReference type="GO" id="GO:0003777">
    <property type="term" value="F:microtubule motor activity"/>
    <property type="evidence" value="ECO:0007669"/>
    <property type="project" value="InterPro"/>
</dbReference>
<feature type="non-terminal residue" evidence="10">
    <location>
        <position position="121"/>
    </location>
</feature>
<dbReference type="AlphaFoldDB" id="A0A820R1A3"/>
<dbReference type="GO" id="GO:0008017">
    <property type="term" value="F:microtubule binding"/>
    <property type="evidence" value="ECO:0007669"/>
    <property type="project" value="InterPro"/>
</dbReference>
<keyword evidence="6" id="KW-0175">Coiled coil</keyword>
<gene>
    <name evidence="10" type="ORF">KXQ929_LOCUS52611</name>
</gene>
<protein>
    <recommendedName>
        <fullName evidence="9">Kinesin motor domain-containing protein</fullName>
    </recommendedName>
</protein>
<keyword evidence="5" id="KW-0067">ATP-binding</keyword>
<evidence type="ECO:0000256" key="4">
    <source>
        <dbReference type="ARBA" id="ARBA00022741"/>
    </source>
</evidence>
<feature type="non-terminal residue" evidence="10">
    <location>
        <position position="1"/>
    </location>
</feature>
<evidence type="ECO:0000313" key="11">
    <source>
        <dbReference type="Proteomes" id="UP000663868"/>
    </source>
</evidence>
<evidence type="ECO:0000256" key="5">
    <source>
        <dbReference type="ARBA" id="ARBA00022840"/>
    </source>
</evidence>
<dbReference type="InterPro" id="IPR036961">
    <property type="entry name" value="Kinesin_motor_dom_sf"/>
</dbReference>
<accession>A0A820R1A3</accession>